<sequence length="208" mass="22675">MEDRLLDSIEEAIADIKKGKLVIVVDDEDRENEGDMIGASECITPELVNFMAKEGRGLICVALTEERCQELDLPLMVTENTATHRTAFTVSVDLKGFGCGTGISVHDRAKTIQALVDPQIKPDDFGRPGHIFPLIAQTGGVLSRTGHTEAAMDLAVLAGFKPSGVLVEVLSADGTMARLPELRQLADRFGMKLVSIEELIRYRKEVLV</sequence>
<dbReference type="UniPathway" id="UPA00275">
    <property type="reaction ID" value="UER00399"/>
</dbReference>
<dbReference type="GO" id="GO:0003935">
    <property type="term" value="F:GTP cyclohydrolase II activity"/>
    <property type="evidence" value="ECO:0007669"/>
    <property type="project" value="TreeGrafter"/>
</dbReference>
<reference evidence="16 17" key="1">
    <citation type="submission" date="2016-10" db="EMBL/GenBank/DDBJ databases">
        <authorList>
            <person name="de Groot N.N."/>
        </authorList>
    </citation>
    <scope>NUCLEOTIDE SEQUENCE [LARGE SCALE GENOMIC DNA]</scope>
    <source>
        <strain evidence="16 17">DSM 26130</strain>
    </source>
</reference>
<comment type="cofactor">
    <cofactor evidence="14 15">
        <name>Mg(2+)</name>
        <dbReference type="ChEBI" id="CHEBI:18420"/>
    </cofactor>
    <cofactor evidence="14 15">
        <name>Mn(2+)</name>
        <dbReference type="ChEBI" id="CHEBI:29035"/>
    </cofactor>
    <text evidence="14 15">Binds 2 divalent metal cations per subunit. Magnesium or manganese.</text>
</comment>
<dbReference type="PANTHER" id="PTHR21327:SF18">
    <property type="entry name" value="3,4-DIHYDROXY-2-BUTANONE 4-PHOSPHATE SYNTHASE"/>
    <property type="match status" value="1"/>
</dbReference>
<evidence type="ECO:0000313" key="17">
    <source>
        <dbReference type="Proteomes" id="UP000198598"/>
    </source>
</evidence>
<dbReference type="NCBIfam" id="TIGR00506">
    <property type="entry name" value="ribB"/>
    <property type="match status" value="1"/>
</dbReference>
<proteinExistence type="inferred from homology"/>
<comment type="similarity">
    <text evidence="14 15">Belongs to the DHBP synthase family.</text>
</comment>
<comment type="similarity">
    <text evidence="5">In the N-terminal section; belongs to the DHBP synthase family.</text>
</comment>
<dbReference type="EC" id="4.1.99.12" evidence="7 14"/>
<dbReference type="GO" id="GO:0000287">
    <property type="term" value="F:magnesium ion binding"/>
    <property type="evidence" value="ECO:0007669"/>
    <property type="project" value="UniProtKB-UniRule"/>
</dbReference>
<dbReference type="InterPro" id="IPR017945">
    <property type="entry name" value="DHBP_synth_RibB-like_a/b_dom"/>
</dbReference>
<feature type="binding site" evidence="14">
    <location>
        <begin position="144"/>
        <end position="148"/>
    </location>
    <ligand>
        <name>D-ribulose 5-phosphate</name>
        <dbReference type="ChEBI" id="CHEBI:58121"/>
    </ligand>
</feature>
<evidence type="ECO:0000256" key="6">
    <source>
        <dbReference type="ARBA" id="ARBA00008976"/>
    </source>
</evidence>
<evidence type="ECO:0000256" key="14">
    <source>
        <dbReference type="HAMAP-Rule" id="MF_00180"/>
    </source>
</evidence>
<dbReference type="GO" id="GO:0030145">
    <property type="term" value="F:manganese ion binding"/>
    <property type="evidence" value="ECO:0007669"/>
    <property type="project" value="UniProtKB-UniRule"/>
</dbReference>
<evidence type="ECO:0000256" key="12">
    <source>
        <dbReference type="ARBA" id="ARBA00023211"/>
    </source>
</evidence>
<feature type="binding site" evidence="14">
    <location>
        <position position="147"/>
    </location>
    <ligand>
        <name>Mg(2+)</name>
        <dbReference type="ChEBI" id="CHEBI:18420"/>
        <label>2</label>
    </ligand>
</feature>
<evidence type="ECO:0000313" key="16">
    <source>
        <dbReference type="EMBL" id="SFD23954.1"/>
    </source>
</evidence>
<accession>A0A1I1QPB7</accession>
<evidence type="ECO:0000256" key="5">
    <source>
        <dbReference type="ARBA" id="ARBA00005520"/>
    </source>
</evidence>
<dbReference type="STRING" id="662367.SAMN05216167_10448"/>
<keyword evidence="12 14" id="KW-0464">Manganese</keyword>
<feature type="site" description="Essential for catalytic activity" evidence="14">
    <location>
        <position position="130"/>
    </location>
</feature>
<dbReference type="EMBL" id="FOLQ01000004">
    <property type="protein sequence ID" value="SFD23954.1"/>
    <property type="molecule type" value="Genomic_DNA"/>
</dbReference>
<evidence type="ECO:0000256" key="9">
    <source>
        <dbReference type="ARBA" id="ARBA00022619"/>
    </source>
</evidence>
<comment type="function">
    <text evidence="3 14 15">Catalyzes the conversion of D-ribulose 5-phosphate to formate and 3,4-dihydroxy-2-butanone 4-phosphate.</text>
</comment>
<evidence type="ECO:0000256" key="7">
    <source>
        <dbReference type="ARBA" id="ARBA00012153"/>
    </source>
</evidence>
<evidence type="ECO:0000256" key="1">
    <source>
        <dbReference type="ARBA" id="ARBA00000141"/>
    </source>
</evidence>
<dbReference type="GO" id="GO:0009231">
    <property type="term" value="P:riboflavin biosynthetic process"/>
    <property type="evidence" value="ECO:0007669"/>
    <property type="project" value="UniProtKB-UniRule"/>
</dbReference>
<dbReference type="OrthoDB" id="9793111at2"/>
<dbReference type="Pfam" id="PF00926">
    <property type="entry name" value="DHBP_synthase"/>
    <property type="match status" value="1"/>
</dbReference>
<evidence type="ECO:0000256" key="3">
    <source>
        <dbReference type="ARBA" id="ARBA00002284"/>
    </source>
</evidence>
<comment type="subunit">
    <text evidence="14 15">Homodimer.</text>
</comment>
<evidence type="ECO:0000256" key="10">
    <source>
        <dbReference type="ARBA" id="ARBA00022723"/>
    </source>
</evidence>
<keyword evidence="17" id="KW-1185">Reference proteome</keyword>
<dbReference type="Gene3D" id="3.90.870.10">
    <property type="entry name" value="DHBP synthase"/>
    <property type="match status" value="1"/>
</dbReference>
<feature type="binding site" evidence="14">
    <location>
        <position position="31"/>
    </location>
    <ligand>
        <name>Mg(2+)</name>
        <dbReference type="ChEBI" id="CHEBI:18420"/>
        <label>2</label>
    </ligand>
</feature>
<evidence type="ECO:0000256" key="4">
    <source>
        <dbReference type="ARBA" id="ARBA00004904"/>
    </source>
</evidence>
<dbReference type="PANTHER" id="PTHR21327">
    <property type="entry name" value="GTP CYCLOHYDROLASE II-RELATED"/>
    <property type="match status" value="1"/>
</dbReference>
<dbReference type="SUPFAM" id="SSF55821">
    <property type="entry name" value="YrdC/RibB"/>
    <property type="match status" value="1"/>
</dbReference>
<dbReference type="GO" id="GO:0005829">
    <property type="term" value="C:cytosol"/>
    <property type="evidence" value="ECO:0007669"/>
    <property type="project" value="TreeGrafter"/>
</dbReference>
<protein>
    <recommendedName>
        <fullName evidence="8 14">3,4-dihydroxy-2-butanone 4-phosphate synthase</fullName>
        <shortName evidence="14 15">DHBP synthase</shortName>
        <ecNumber evidence="7 14">4.1.99.12</ecNumber>
    </recommendedName>
</protein>
<comment type="pathway">
    <text evidence="4 14 15">Cofactor biosynthesis; riboflavin biosynthesis; 2-hydroxy-3-oxobutyl phosphate from D-ribulose 5-phosphate: step 1/1.</text>
</comment>
<keyword evidence="10 14" id="KW-0479">Metal-binding</keyword>
<keyword evidence="11 14" id="KW-0460">Magnesium</keyword>
<dbReference type="InterPro" id="IPR000422">
    <property type="entry name" value="DHBP_synthase_RibB"/>
</dbReference>
<dbReference type="FunFam" id="3.90.870.10:FF:000001">
    <property type="entry name" value="Riboflavin biosynthesis protein RibBA"/>
    <property type="match status" value="1"/>
</dbReference>
<feature type="site" description="Essential for catalytic activity" evidence="14">
    <location>
        <position position="168"/>
    </location>
</feature>
<gene>
    <name evidence="14" type="primary">ribB</name>
    <name evidence="16" type="ORF">SAMN05216167_10448</name>
</gene>
<keyword evidence="9 14" id="KW-0686">Riboflavin biosynthesis</keyword>
<name>A0A1I1QPB7_9BACT</name>
<comment type="cofactor">
    <cofactor evidence="2">
        <name>Mn(2+)</name>
        <dbReference type="ChEBI" id="CHEBI:29035"/>
    </cofactor>
</comment>
<feature type="binding site" evidence="14">
    <location>
        <position position="31"/>
    </location>
    <ligand>
        <name>Mg(2+)</name>
        <dbReference type="ChEBI" id="CHEBI:18420"/>
        <label>1</label>
    </ligand>
</feature>
<dbReference type="HAMAP" id="MF_00180">
    <property type="entry name" value="RibB"/>
    <property type="match status" value="1"/>
</dbReference>
<comment type="similarity">
    <text evidence="6">In the C-terminal section; belongs to the GTP cyclohydrolase II family.</text>
</comment>
<dbReference type="Proteomes" id="UP000198598">
    <property type="component" value="Unassembled WGS sequence"/>
</dbReference>
<keyword evidence="13 14" id="KW-0456">Lyase</keyword>
<organism evidence="16 17">
    <name type="scientific">Spirosoma endophyticum</name>
    <dbReference type="NCBI Taxonomy" id="662367"/>
    <lineage>
        <taxon>Bacteria</taxon>
        <taxon>Pseudomonadati</taxon>
        <taxon>Bacteroidota</taxon>
        <taxon>Cytophagia</taxon>
        <taxon>Cytophagales</taxon>
        <taxon>Cytophagaceae</taxon>
        <taxon>Spirosoma</taxon>
    </lineage>
</organism>
<evidence type="ECO:0000256" key="11">
    <source>
        <dbReference type="ARBA" id="ARBA00022842"/>
    </source>
</evidence>
<dbReference type="AlphaFoldDB" id="A0A1I1QPB7"/>
<feature type="binding site" evidence="14">
    <location>
        <begin position="30"/>
        <end position="31"/>
    </location>
    <ligand>
        <name>D-ribulose 5-phosphate</name>
        <dbReference type="ChEBI" id="CHEBI:58121"/>
    </ligand>
</feature>
<comment type="catalytic activity">
    <reaction evidence="1 14 15">
        <text>D-ribulose 5-phosphate = (2S)-2-hydroxy-3-oxobutyl phosphate + formate + H(+)</text>
        <dbReference type="Rhea" id="RHEA:18457"/>
        <dbReference type="ChEBI" id="CHEBI:15378"/>
        <dbReference type="ChEBI" id="CHEBI:15740"/>
        <dbReference type="ChEBI" id="CHEBI:58121"/>
        <dbReference type="ChEBI" id="CHEBI:58830"/>
        <dbReference type="EC" id="4.1.99.12"/>
    </reaction>
</comment>
<evidence type="ECO:0000256" key="15">
    <source>
        <dbReference type="RuleBase" id="RU003843"/>
    </source>
</evidence>
<dbReference type="GO" id="GO:0008686">
    <property type="term" value="F:3,4-dihydroxy-2-butanone-4-phosphate synthase activity"/>
    <property type="evidence" value="ECO:0007669"/>
    <property type="project" value="UniProtKB-UniRule"/>
</dbReference>
<evidence type="ECO:0000256" key="2">
    <source>
        <dbReference type="ARBA" id="ARBA00001936"/>
    </source>
</evidence>
<evidence type="ECO:0000256" key="13">
    <source>
        <dbReference type="ARBA" id="ARBA00023239"/>
    </source>
</evidence>
<evidence type="ECO:0000256" key="8">
    <source>
        <dbReference type="ARBA" id="ARBA00018836"/>
    </source>
</evidence>
<feature type="binding site" evidence="14">
    <location>
        <position position="35"/>
    </location>
    <ligand>
        <name>D-ribulose 5-phosphate</name>
        <dbReference type="ChEBI" id="CHEBI:58121"/>
    </ligand>
</feature>